<dbReference type="Pfam" id="PF07875">
    <property type="entry name" value="Coat_F"/>
    <property type="match status" value="1"/>
</dbReference>
<dbReference type="InterPro" id="IPR012851">
    <property type="entry name" value="Spore_coat_CotF-like"/>
</dbReference>
<evidence type="ECO:0000313" key="1">
    <source>
        <dbReference type="EMBL" id="HIQ63352.1"/>
    </source>
</evidence>
<accession>A0A9D1CJ40</accession>
<dbReference type="Proteomes" id="UP000886819">
    <property type="component" value="Unassembled WGS sequence"/>
</dbReference>
<keyword evidence="1" id="KW-0946">Virion</keyword>
<keyword evidence="1" id="KW-0167">Capsid protein</keyword>
<reference evidence="1" key="2">
    <citation type="journal article" date="2021" name="PeerJ">
        <title>Extensive microbial diversity within the chicken gut microbiome revealed by metagenomics and culture.</title>
        <authorList>
            <person name="Gilroy R."/>
            <person name="Ravi A."/>
            <person name="Getino M."/>
            <person name="Pursley I."/>
            <person name="Horton D.L."/>
            <person name="Alikhan N.F."/>
            <person name="Baker D."/>
            <person name="Gharbi K."/>
            <person name="Hall N."/>
            <person name="Watson M."/>
            <person name="Adriaenssens E.M."/>
            <person name="Foster-Nyarko E."/>
            <person name="Jarju S."/>
            <person name="Secka A."/>
            <person name="Antonio M."/>
            <person name="Oren A."/>
            <person name="Chaudhuri R.R."/>
            <person name="La Ragione R."/>
            <person name="Hildebrand F."/>
            <person name="Pallen M.J."/>
        </authorList>
    </citation>
    <scope>NUCLEOTIDE SEQUENCE</scope>
    <source>
        <strain evidence="1">ChiHile30-977</strain>
    </source>
</reference>
<dbReference type="EMBL" id="DVFI01000099">
    <property type="protein sequence ID" value="HIQ63352.1"/>
    <property type="molecule type" value="Genomic_DNA"/>
</dbReference>
<organism evidence="1 2">
    <name type="scientific">Candidatus Avichristensenella intestinipullorum</name>
    <dbReference type="NCBI Taxonomy" id="2840693"/>
    <lineage>
        <taxon>Bacteria</taxon>
        <taxon>Bacillati</taxon>
        <taxon>Bacillota</taxon>
        <taxon>Clostridia</taxon>
        <taxon>Candidatus Avichristensenella</taxon>
    </lineage>
</organism>
<name>A0A9D1CJ40_9FIRM</name>
<comment type="caution">
    <text evidence="1">The sequence shown here is derived from an EMBL/GenBank/DDBJ whole genome shotgun (WGS) entry which is preliminary data.</text>
</comment>
<sequence>MNQNSMNNKRACAQWDDRCMIDDLLETSKHIAGEYSAYVVEGSNEGLRQVLSTNMDETICDQFQIWQQMQQRGWYQTKPAQPQDIQMAKQKFAQTKASLL</sequence>
<reference evidence="1" key="1">
    <citation type="submission" date="2020-10" db="EMBL/GenBank/DDBJ databases">
        <authorList>
            <person name="Gilroy R."/>
        </authorList>
    </citation>
    <scope>NUCLEOTIDE SEQUENCE</scope>
    <source>
        <strain evidence="1">ChiHile30-977</strain>
    </source>
</reference>
<dbReference type="AlphaFoldDB" id="A0A9D1CJ40"/>
<evidence type="ECO:0000313" key="2">
    <source>
        <dbReference type="Proteomes" id="UP000886819"/>
    </source>
</evidence>
<protein>
    <submittedName>
        <fullName evidence="1">Spore coat protein</fullName>
    </submittedName>
</protein>
<gene>
    <name evidence="1" type="ORF">IAA66_07160</name>
</gene>
<proteinExistence type="predicted"/>